<keyword evidence="2" id="KW-1185">Reference proteome</keyword>
<dbReference type="InterPro" id="IPR045467">
    <property type="entry name" value="DUF6497"/>
</dbReference>
<dbReference type="Proteomes" id="UP001058514">
    <property type="component" value="Chromosome"/>
</dbReference>
<dbReference type="EMBL" id="CP081051">
    <property type="protein sequence ID" value="UWQ42640.1"/>
    <property type="molecule type" value="Genomic_DNA"/>
</dbReference>
<name>A0ABY5WMI8_9RHOB</name>
<proteinExistence type="predicted"/>
<sequence length="167" mass="17425">MIRSSRYQTARATCAAPAAPAGGARETGGRGCGYLAAIPFALIAQAAAAADAIAVPSGQLVTLAEVLLDEAPGQPGQPPQLWARFRFLAPQIARGTGTVSYDTAAPDMDHLCGSLALPYLAEHGMTAARVVISLSDRELPFGAQDPEATQFFEAYRPDGAACMWEAF</sequence>
<evidence type="ECO:0000313" key="1">
    <source>
        <dbReference type="EMBL" id="UWQ42640.1"/>
    </source>
</evidence>
<evidence type="ECO:0000313" key="2">
    <source>
        <dbReference type="Proteomes" id="UP001058514"/>
    </source>
</evidence>
<organism evidence="1 2">
    <name type="scientific">Leisingera aquaemixtae</name>
    <dbReference type="NCBI Taxonomy" id="1396826"/>
    <lineage>
        <taxon>Bacteria</taxon>
        <taxon>Pseudomonadati</taxon>
        <taxon>Pseudomonadota</taxon>
        <taxon>Alphaproteobacteria</taxon>
        <taxon>Rhodobacterales</taxon>
        <taxon>Roseobacteraceae</taxon>
        <taxon>Leisingera</taxon>
    </lineage>
</organism>
<protein>
    <recommendedName>
        <fullName evidence="3">Acetolactate synthase</fullName>
    </recommendedName>
</protein>
<gene>
    <name evidence="1" type="ORF">K3718_06005</name>
</gene>
<evidence type="ECO:0008006" key="3">
    <source>
        <dbReference type="Google" id="ProtNLM"/>
    </source>
</evidence>
<reference evidence="1" key="1">
    <citation type="submission" date="2021-08" db="EMBL/GenBank/DDBJ databases">
        <authorList>
            <person name="Nwanade C."/>
            <person name="Wang M."/>
            <person name="Masoudi A."/>
            <person name="Yu Z."/>
            <person name="Liu J."/>
        </authorList>
    </citation>
    <scope>NUCLEOTIDE SEQUENCE</scope>
    <source>
        <strain evidence="1">S166</strain>
    </source>
</reference>
<accession>A0ABY5WMI8</accession>
<dbReference type="Pfam" id="PF20107">
    <property type="entry name" value="DUF6497"/>
    <property type="match status" value="1"/>
</dbReference>